<keyword evidence="3" id="KW-1185">Reference proteome</keyword>
<name>A0A540NST5_MALBA</name>
<proteinExistence type="predicted"/>
<protein>
    <submittedName>
        <fullName evidence="2">Uncharacterized protein</fullName>
    </submittedName>
</protein>
<organism evidence="2 3">
    <name type="scientific">Malus baccata</name>
    <name type="common">Siberian crab apple</name>
    <name type="synonym">Pyrus baccata</name>
    <dbReference type="NCBI Taxonomy" id="106549"/>
    <lineage>
        <taxon>Eukaryota</taxon>
        <taxon>Viridiplantae</taxon>
        <taxon>Streptophyta</taxon>
        <taxon>Embryophyta</taxon>
        <taxon>Tracheophyta</taxon>
        <taxon>Spermatophyta</taxon>
        <taxon>Magnoliopsida</taxon>
        <taxon>eudicotyledons</taxon>
        <taxon>Gunneridae</taxon>
        <taxon>Pentapetalae</taxon>
        <taxon>rosids</taxon>
        <taxon>fabids</taxon>
        <taxon>Rosales</taxon>
        <taxon>Rosaceae</taxon>
        <taxon>Amygdaloideae</taxon>
        <taxon>Maleae</taxon>
        <taxon>Malus</taxon>
    </lineage>
</organism>
<comment type="caution">
    <text evidence="2">The sequence shown here is derived from an EMBL/GenBank/DDBJ whole genome shotgun (WGS) entry which is preliminary data.</text>
</comment>
<accession>A0A540NST5</accession>
<reference evidence="2 3" key="1">
    <citation type="journal article" date="2019" name="G3 (Bethesda)">
        <title>Sequencing of a Wild Apple (Malus baccata) Genome Unravels the Differences Between Cultivated and Wild Apple Species Regarding Disease Resistance and Cold Tolerance.</title>
        <authorList>
            <person name="Chen X."/>
        </authorList>
    </citation>
    <scope>NUCLEOTIDE SEQUENCE [LARGE SCALE GENOMIC DNA]</scope>
    <source>
        <strain evidence="3">cv. Shandingzi</strain>
        <tissue evidence="2">Leaves</tissue>
    </source>
</reference>
<dbReference type="AlphaFoldDB" id="A0A540NST5"/>
<sequence length="99" mass="10344">MLDSISLLREPLQPIGGPGLRPLKLPDLLLPSQLKQSSPLPETTAQPASAVEEPIVAEIPIVPEVTSPKASQALPRASQPTSSKAAGTTHPHPKTQGSF</sequence>
<evidence type="ECO:0000313" key="3">
    <source>
        <dbReference type="Proteomes" id="UP000315295"/>
    </source>
</evidence>
<gene>
    <name evidence="2" type="ORF">C1H46_000021</name>
</gene>
<evidence type="ECO:0000313" key="2">
    <source>
        <dbReference type="EMBL" id="TQE14102.1"/>
    </source>
</evidence>
<dbReference type="Proteomes" id="UP000315295">
    <property type="component" value="Unassembled WGS sequence"/>
</dbReference>
<feature type="region of interest" description="Disordered" evidence="1">
    <location>
        <begin position="1"/>
        <end position="25"/>
    </location>
</feature>
<feature type="region of interest" description="Disordered" evidence="1">
    <location>
        <begin position="62"/>
        <end position="99"/>
    </location>
</feature>
<evidence type="ECO:0000256" key="1">
    <source>
        <dbReference type="SAM" id="MobiDB-lite"/>
    </source>
</evidence>
<dbReference type="EMBL" id="VIEB01000005">
    <property type="protein sequence ID" value="TQE14102.1"/>
    <property type="molecule type" value="Genomic_DNA"/>
</dbReference>